<evidence type="ECO:0000313" key="3">
    <source>
        <dbReference type="EMBL" id="OAB48883.1"/>
    </source>
</evidence>
<protein>
    <recommendedName>
        <fullName evidence="2">Lipoprotein-associated type-17 domain-containing protein</fullName>
    </recommendedName>
</protein>
<feature type="signal peptide" evidence="1">
    <location>
        <begin position="1"/>
        <end position="20"/>
    </location>
</feature>
<evidence type="ECO:0000259" key="2">
    <source>
        <dbReference type="Pfam" id="PF04200"/>
    </source>
</evidence>
<dbReference type="Pfam" id="PF04200">
    <property type="entry name" value="Lipoprotein_17"/>
    <property type="match status" value="4"/>
</dbReference>
<proteinExistence type="predicted"/>
<keyword evidence="4" id="KW-1185">Reference proteome</keyword>
<dbReference type="PROSITE" id="PS51257">
    <property type="entry name" value="PROKAR_LIPOPROTEIN"/>
    <property type="match status" value="1"/>
</dbReference>
<dbReference type="OrthoDB" id="400420at2"/>
<comment type="caution">
    <text evidence="3">The sequence shown here is derived from an EMBL/GenBank/DDBJ whole genome shotgun (WGS) entry which is preliminary data.</text>
</comment>
<keyword evidence="1" id="KW-0732">Signal</keyword>
<dbReference type="NCBIfam" id="NF045847">
    <property type="entry name" value="MGA1079_SerProt"/>
    <property type="match status" value="1"/>
</dbReference>
<gene>
    <name evidence="3" type="ORF">MGALLINA_03650</name>
</gene>
<feature type="domain" description="Lipoprotein-associated type-17" evidence="2">
    <location>
        <begin position="132"/>
        <end position="216"/>
    </location>
</feature>
<reference evidence="3 4" key="1">
    <citation type="submission" date="2016-03" db="EMBL/GenBank/DDBJ databases">
        <title>Genome sequence of Mycoplasma gallinarum strain Mgn_IPT.</title>
        <authorList>
            <person name="Yacoub E."/>
            <person name="Sirand-Pugnet P."/>
            <person name="Barre A."/>
            <person name="Maurier F."/>
            <person name="Blanchard A."/>
            <person name="Ben Abdelmoumen B.M."/>
        </authorList>
    </citation>
    <scope>NUCLEOTIDE SEQUENCE [LARGE SCALE GENOMIC DNA]</scope>
    <source>
        <strain evidence="3 4">Mgn_IPT</strain>
    </source>
</reference>
<dbReference type="EMBL" id="LVLH01000033">
    <property type="protein sequence ID" value="OAB48883.1"/>
    <property type="molecule type" value="Genomic_DNA"/>
</dbReference>
<feature type="domain" description="Lipoprotein-associated type-17" evidence="2">
    <location>
        <begin position="337"/>
        <end position="416"/>
    </location>
</feature>
<feature type="domain" description="Lipoprotein-associated type-17" evidence="2">
    <location>
        <begin position="244"/>
        <end position="313"/>
    </location>
</feature>
<name>A0A168RDX0_9BACT</name>
<dbReference type="PATRIC" id="fig|29557.3.peg.356"/>
<feature type="chain" id="PRO_5007900111" description="Lipoprotein-associated type-17 domain-containing protein" evidence="1">
    <location>
        <begin position="21"/>
        <end position="2059"/>
    </location>
</feature>
<feature type="domain" description="Lipoprotein-associated type-17" evidence="2">
    <location>
        <begin position="438"/>
        <end position="517"/>
    </location>
</feature>
<evidence type="ECO:0000313" key="4">
    <source>
        <dbReference type="Proteomes" id="UP000076983"/>
    </source>
</evidence>
<sequence>MKFKKSLTLLSSASSVLVFLSTSCFNKKNNNEPSFNFDIQFAYEGNKTLTVQELNLTKIKPDLHNIGNDFETNSFIVTNIKIKNINQSTDTIFFSYDLQFTYQNKTYQKTNLEGKINGFNFINQSLNDQEIERLNLLIKNVNLTYPEMTNTLPSEVQIAKFDFENANLADAKLHIITVNNLNDNEGSLEIKFELLSAKTNFESLKSKTRVVILNNFDSFNQRNEKAIKAIKNELKNYEIAFDYVNKDEILPSQSSSEHLIYNNIPNNDIDVSGVKIIDSNDLNGEITIEYTLSKNFNQNLIKVIKYSSLSGFKNQDEYDSEKNKIAIQDEQNRLNSLIDSLNLSYSNLDDLPSEIINTNFILVDKPNDIALNIINVSNQDNENGSATIAYKIISKKAGLENTSSKIRTVDLNNFNSLKKIRQIKKDELNTILQNSNVQKIVLYNQGEIANVKASQIQENDLSAFLSPAQNNTIIVFANLNPNDDLGTLEVSYYLEFNNSLITVKSNVTSLTLQGFKTNEREKQELINQELKRLNQNNFIFNYPNQNNTFALDAVASNFQSNSNDLILIVDPTIIQIENEKGKLILQYKLKSLKTELDANIVSPVLTKEINNFKIGKSLETLIAEEKEKLNHLELNFAYPDKQNIFTEDAQLSSITYNLNSSYTLDGPKNLVKNLENKTISFTYNIINRDFYGHEVISETKNFRIEGFKDKALYDDSNTVNSFVKSFNLEINPNINPKLNIQLYATSITKQNAPYFLNLQNQNGIEFNIKNLIIDKDNLNQLNLELEVSKGKYSKIITKNVVFPNDLKQLVNDINITSITQLYDIDYGFINSLAGNNLITRRDILNKAFSKKISKINNLFDFEINWDKSFNDIKEVAKRIRIGRDYKDVKAYESRLSLAIDIKLNNLTLKTVSNLLTENNRNINDAFGGNYIYTYLNTLNKNIAFQASEYYLNKLKTAKNNPDFSLLDYLYETANEIKHSNNKYAAVELTQGTNSFNVNKTLNKELFLEVVKKSFNFNLDGWEIAEIVDYLKTDDNQELPFFYFQGNNLIKALVKLQKNGQTLLYPIIFNNFIYDENNLEDAFFVNLVVNNNISKILTEVEVIDQNNTHENYLASEIYDQLNSLYRLPSNGKYQIKFLTKEQANIFNNQYYDDTNGTATVQFGLFENNNYTGISTLGYKLKHFRKFTQTDNHPQGRWFNANDFATQNQPEANIINQMNLINSTNFIYNFAQGPNNQKDNRTRRVLDPALIIQQQAFDKLNNLLVMVNNNSEQSEKNQIKNSTDLANNINFDSILENYYVYYYDVVSNKTNSLSFKLGFINKSDPTKRYSSNQSITLENLFNDYQLEAYPEALLNAITLNDFNFNFQTLGGISSNQFAQNILNQSINNNYFTVNELNYHNWKFPNWNQIKVKEVKLINNRVFIRLAYSNYQFPQETRNREIIGDTWYEISNFNNSEQSEISDSELLKSLQVQHNMKKVFLANQKVLRERKIKLNYKDNYFDIDPEQREVKWLFKKEYYEALLERNEISNSQINFEFFSNILFLDENRFNRILNENETLKVALNWAELKSNNSLVITNQIFNLNNINIPYELSFKLVAKGIEFKLKLRDENGYKIVGANIAETLKYYDTSLPETKFNPEQALYFNQNYGANVSIQYQNNLTNEIFSQYQSNVFDYKNMTMTPENMPLYIYNDGYNHGELFKYNPNENLPYKWHEGYKTSVEIMHLSYNDPRIKDLNNRVLAFNNGSSLMLGKVNKNANDGKYYFITNNHVINNNQTVDNPILNAWNSSPVFTLNGTAHYVISADNEKGVDNPNAANAKVFTFWTGYKQYDDEGLMAEENNKPKVSADLTTYMIDTNEIITNLKKNGKFQAALWFENMQKLPNLGISDYNKDNIAFFLTMHQAVNKNPSFNHKLNYSTNRLMSGFPGYKQIGYIYNDSNIGFYRESFTRTSPTNLTSYAPIFFIGGLSGTGVVDDRGNYITSLNAAGYYNFATSFNNYSYSWNKEQNKFQRYNWFGFANNIDELINLPNSNSLASNFLKLSVWDNSIEIPDWVFNPKKLHNNN</sequence>
<organism evidence="3 4">
    <name type="scientific">Mycoplasmopsis gallinarum</name>
    <dbReference type="NCBI Taxonomy" id="29557"/>
    <lineage>
        <taxon>Bacteria</taxon>
        <taxon>Bacillati</taxon>
        <taxon>Mycoplasmatota</taxon>
        <taxon>Mycoplasmoidales</taxon>
        <taxon>Metamycoplasmataceae</taxon>
        <taxon>Mycoplasmopsis</taxon>
    </lineage>
</organism>
<dbReference type="Proteomes" id="UP000076983">
    <property type="component" value="Unassembled WGS sequence"/>
</dbReference>
<dbReference type="RefSeq" id="WP_063626157.1">
    <property type="nucleotide sequence ID" value="NZ_LVLH01000033.1"/>
</dbReference>
<accession>A0A168RDX0</accession>
<dbReference type="InterPro" id="IPR007326">
    <property type="entry name" value="Lipoprotein-assoc_dom"/>
</dbReference>
<evidence type="ECO:0000256" key="1">
    <source>
        <dbReference type="SAM" id="SignalP"/>
    </source>
</evidence>